<dbReference type="Proteomes" id="UP000199690">
    <property type="component" value="Unassembled WGS sequence"/>
</dbReference>
<accession>A0A1H6DU12</accession>
<accession>A0A1I1X9Z4</accession>
<evidence type="ECO:0000313" key="3">
    <source>
        <dbReference type="EMBL" id="SFE02563.1"/>
    </source>
</evidence>
<evidence type="ECO:0000313" key="5">
    <source>
        <dbReference type="Proteomes" id="UP000236729"/>
    </source>
</evidence>
<dbReference type="AlphaFoldDB" id="A0A1H6DU12"/>
<dbReference type="InterPro" id="IPR029058">
    <property type="entry name" value="AB_hydrolase_fold"/>
</dbReference>
<gene>
    <name evidence="2" type="ORF">SAMN02982929_04916</name>
    <name evidence="3" type="ORF">SAMN05216506_108112</name>
</gene>
<dbReference type="EMBL" id="FOME01000008">
    <property type="protein sequence ID" value="SFE02563.1"/>
    <property type="molecule type" value="Genomic_DNA"/>
</dbReference>
<reference evidence="4 5" key="1">
    <citation type="submission" date="2016-10" db="EMBL/GenBank/DDBJ databases">
        <authorList>
            <person name="Varghese N."/>
            <person name="Submissions S."/>
        </authorList>
    </citation>
    <scope>NUCLEOTIDE SEQUENCE [LARGE SCALE GENOMIC DNA]</scope>
    <source>
        <strain evidence="5">ATCC 20501</strain>
        <strain evidence="3 4">CGMCC 4.3529</strain>
    </source>
</reference>
<evidence type="ECO:0000259" key="1">
    <source>
        <dbReference type="SMART" id="SM00824"/>
    </source>
</evidence>
<dbReference type="InterPro" id="IPR020802">
    <property type="entry name" value="TesA-like"/>
</dbReference>
<dbReference type="InterPro" id="IPR001031">
    <property type="entry name" value="Thioesterase"/>
</dbReference>
<proteinExistence type="predicted"/>
<keyword evidence="4" id="KW-1185">Reference proteome</keyword>
<dbReference type="SMART" id="SM00824">
    <property type="entry name" value="PKS_TE"/>
    <property type="match status" value="1"/>
</dbReference>
<dbReference type="SUPFAM" id="SSF53474">
    <property type="entry name" value="alpha/beta-Hydrolases"/>
    <property type="match status" value="1"/>
</dbReference>
<dbReference type="SMR" id="A0A1H6DU12"/>
<protein>
    <submittedName>
        <fullName evidence="2">Thioesterase domain-containing protein</fullName>
    </submittedName>
</protein>
<dbReference type="RefSeq" id="WP_093354833.1">
    <property type="nucleotide sequence ID" value="NZ_FNVB01000007.1"/>
</dbReference>
<dbReference type="EMBL" id="FNVB01000007">
    <property type="protein sequence ID" value="SEG88196.1"/>
    <property type="molecule type" value="Genomic_DNA"/>
</dbReference>
<name>A0A1H6DU12_9PSEU</name>
<evidence type="ECO:0000313" key="2">
    <source>
        <dbReference type="EMBL" id="SEG88196.1"/>
    </source>
</evidence>
<sequence>MTSALASLLVPIKRGSGPLSVVLPPAGGGVGPCLGAAAHLARRGPVQGVRASGLMAGEEPDTEVAAMVERYWAALEPLDAPSVLFGWSLGGSLAWELALRYAERGRHPAVVMVDSPAVAEPVPEDQRDHLRDLIAGGADDEALRATTDAHITAASEYQARQCYPGPALLVACRRENPAHAAAWRGLAGHLRIAEVDCGHFEVLARPHLAEVLGHLDEFLNALERA</sequence>
<feature type="domain" description="Thioesterase TesA-like" evidence="1">
    <location>
        <begin position="21"/>
        <end position="219"/>
    </location>
</feature>
<reference evidence="2" key="2">
    <citation type="submission" date="2016-10" db="EMBL/GenBank/DDBJ databases">
        <authorList>
            <person name="de Groot N.N."/>
        </authorList>
    </citation>
    <scope>NUCLEOTIDE SEQUENCE [LARGE SCALE GENOMIC DNA]</scope>
    <source>
        <strain evidence="2">ATCC 20501</strain>
    </source>
</reference>
<organism evidence="2 5">
    <name type="scientific">Saccharopolyspora kobensis</name>
    <dbReference type="NCBI Taxonomy" id="146035"/>
    <lineage>
        <taxon>Bacteria</taxon>
        <taxon>Bacillati</taxon>
        <taxon>Actinomycetota</taxon>
        <taxon>Actinomycetes</taxon>
        <taxon>Pseudonocardiales</taxon>
        <taxon>Pseudonocardiaceae</taxon>
        <taxon>Saccharopolyspora</taxon>
    </lineage>
</organism>
<evidence type="ECO:0000313" key="4">
    <source>
        <dbReference type="Proteomes" id="UP000199690"/>
    </source>
</evidence>
<dbReference type="Pfam" id="PF00975">
    <property type="entry name" value="Thioesterase"/>
    <property type="match status" value="1"/>
</dbReference>
<dbReference type="Gene3D" id="3.40.50.1820">
    <property type="entry name" value="alpha/beta hydrolase"/>
    <property type="match status" value="1"/>
</dbReference>
<dbReference type="Proteomes" id="UP000236729">
    <property type="component" value="Unassembled WGS sequence"/>
</dbReference>